<feature type="region of interest" description="Disordered" evidence="1">
    <location>
        <begin position="173"/>
        <end position="218"/>
    </location>
</feature>
<dbReference type="AlphaFoldDB" id="A0A1Y2FTZ4"/>
<organism evidence="2 3">
    <name type="scientific">Leucosporidium creatinivorum</name>
    <dbReference type="NCBI Taxonomy" id="106004"/>
    <lineage>
        <taxon>Eukaryota</taxon>
        <taxon>Fungi</taxon>
        <taxon>Dikarya</taxon>
        <taxon>Basidiomycota</taxon>
        <taxon>Pucciniomycotina</taxon>
        <taxon>Microbotryomycetes</taxon>
        <taxon>Leucosporidiales</taxon>
        <taxon>Leucosporidium</taxon>
    </lineage>
</organism>
<keyword evidence="3" id="KW-1185">Reference proteome</keyword>
<feature type="compositionally biased region" description="Low complexity" evidence="1">
    <location>
        <begin position="25"/>
        <end position="48"/>
    </location>
</feature>
<feature type="compositionally biased region" description="Low complexity" evidence="1">
    <location>
        <begin position="202"/>
        <end position="215"/>
    </location>
</feature>
<feature type="compositionally biased region" description="Low complexity" evidence="1">
    <location>
        <begin position="529"/>
        <end position="543"/>
    </location>
</feature>
<feature type="region of interest" description="Disordered" evidence="1">
    <location>
        <begin position="1"/>
        <end position="116"/>
    </location>
</feature>
<sequence length="614" mass="65028">MSTHRLAFPLPPPTAPLFANSPRKASISTSSARSSPAPSSSNNSSFASHQRVDSAESTMSGHVTGDEQWADALSAVEAGPFSSRDRSDSFSSSSSSSSSTFSTDPSTAATSRSGSGAEDLLQCLGRGAVDLLEQLERAKELDSQGSPPRVRRRDMGVVEDFVASNDLFRTSLASSPIAGPSTYQSTRRQHAFPSSTKKLAPSSSISTLRSSTTVSPTDHARSVSFTCTDISELDIESILDAYGDWGDDEVQVTTPLAQESTPRPRLSSSKSNIFPSRTKSTSSTSSRSVRRELIFPSPAAPSVEMDRSVPELPPHPSELPLPVAGGGPYKELFPRHRVSPFPTKKKSSGSLRSQAFPSANPPPVPTVSLPLPMAPRHLAAPPSPLSSPERPSPARRQSSLYSADSHSSPRSSVRCSYQSSAASSATGSFRWSTASGSTAPTIAEESDWEGDRRGSVAASSCRSFGSYGPSRRPSVAGSLRSTKSAKALRPLSEMMDWATFAEELEEASNEEGDDEDGSSGDDRRKRASSIKSSKSCPAAPSAKSLRRAQSTKGLYSSNYSSSVDLDIPAVPALPKKVSTFSLRHLRSSSSLAAPTIPSRAGSLHKKALSHGRDE</sequence>
<accession>A0A1Y2FTZ4</accession>
<feature type="region of interest" description="Disordered" evidence="1">
    <location>
        <begin position="586"/>
        <end position="614"/>
    </location>
</feature>
<protein>
    <submittedName>
        <fullName evidence="2">Uncharacterized protein</fullName>
    </submittedName>
</protein>
<feature type="region of interest" description="Disordered" evidence="1">
    <location>
        <begin position="255"/>
        <end position="562"/>
    </location>
</feature>
<feature type="compositionally biased region" description="Polar residues" evidence="1">
    <location>
        <begin position="431"/>
        <end position="440"/>
    </location>
</feature>
<evidence type="ECO:0000256" key="1">
    <source>
        <dbReference type="SAM" id="MobiDB-lite"/>
    </source>
</evidence>
<gene>
    <name evidence="2" type="ORF">BCR35DRAFT_351365</name>
</gene>
<feature type="compositionally biased region" description="Polar residues" evidence="1">
    <location>
        <begin position="181"/>
        <end position="197"/>
    </location>
</feature>
<name>A0A1Y2FTZ4_9BASI</name>
<comment type="caution">
    <text evidence="2">The sequence shown here is derived from an EMBL/GenBank/DDBJ whole genome shotgun (WGS) entry which is preliminary data.</text>
</comment>
<evidence type="ECO:0000313" key="2">
    <source>
        <dbReference type="EMBL" id="ORY87472.1"/>
    </source>
</evidence>
<proteinExistence type="predicted"/>
<feature type="compositionally biased region" description="Polar residues" evidence="1">
    <location>
        <begin position="255"/>
        <end position="275"/>
    </location>
</feature>
<reference evidence="2 3" key="1">
    <citation type="submission" date="2016-07" db="EMBL/GenBank/DDBJ databases">
        <title>Pervasive Adenine N6-methylation of Active Genes in Fungi.</title>
        <authorList>
            <consortium name="DOE Joint Genome Institute"/>
            <person name="Mondo S.J."/>
            <person name="Dannebaum R.O."/>
            <person name="Kuo R.C."/>
            <person name="Labutti K."/>
            <person name="Haridas S."/>
            <person name="Kuo A."/>
            <person name="Salamov A."/>
            <person name="Ahrendt S.R."/>
            <person name="Lipzen A."/>
            <person name="Sullivan W."/>
            <person name="Andreopoulos W.B."/>
            <person name="Clum A."/>
            <person name="Lindquist E."/>
            <person name="Daum C."/>
            <person name="Ramamoorthy G.K."/>
            <person name="Gryganskyi A."/>
            <person name="Culley D."/>
            <person name="Magnuson J.K."/>
            <person name="James T.Y."/>
            <person name="O'Malley M.A."/>
            <person name="Stajich J.E."/>
            <person name="Spatafora J.W."/>
            <person name="Visel A."/>
            <person name="Grigoriev I.V."/>
        </authorList>
    </citation>
    <scope>NUCLEOTIDE SEQUENCE [LARGE SCALE GENOMIC DNA]</scope>
    <source>
        <strain evidence="2 3">62-1032</strain>
    </source>
</reference>
<feature type="compositionally biased region" description="Low complexity" evidence="1">
    <location>
        <begin position="89"/>
        <end position="116"/>
    </location>
</feature>
<dbReference type="Proteomes" id="UP000193467">
    <property type="component" value="Unassembled WGS sequence"/>
</dbReference>
<feature type="compositionally biased region" description="Acidic residues" evidence="1">
    <location>
        <begin position="502"/>
        <end position="519"/>
    </location>
</feature>
<feature type="compositionally biased region" description="Polar residues" evidence="1">
    <location>
        <begin position="547"/>
        <end position="562"/>
    </location>
</feature>
<feature type="compositionally biased region" description="Polar residues" evidence="1">
    <location>
        <begin position="348"/>
        <end position="357"/>
    </location>
</feature>
<feature type="compositionally biased region" description="Low complexity" evidence="1">
    <location>
        <begin position="366"/>
        <end position="430"/>
    </location>
</feature>
<feature type="compositionally biased region" description="Basic residues" evidence="1">
    <location>
        <begin position="335"/>
        <end position="347"/>
    </location>
</feature>
<feature type="compositionally biased region" description="Basic residues" evidence="1">
    <location>
        <begin position="602"/>
        <end position="614"/>
    </location>
</feature>
<feature type="compositionally biased region" description="Low complexity" evidence="1">
    <location>
        <begin position="276"/>
        <end position="287"/>
    </location>
</feature>
<dbReference type="EMBL" id="MCGR01000013">
    <property type="protein sequence ID" value="ORY87472.1"/>
    <property type="molecule type" value="Genomic_DNA"/>
</dbReference>
<dbReference type="InParanoid" id="A0A1Y2FTZ4"/>
<evidence type="ECO:0000313" key="3">
    <source>
        <dbReference type="Proteomes" id="UP000193467"/>
    </source>
</evidence>